<organism evidence="2 3">
    <name type="scientific">Nostoc minutum NIES-26</name>
    <dbReference type="NCBI Taxonomy" id="1844469"/>
    <lineage>
        <taxon>Bacteria</taxon>
        <taxon>Bacillati</taxon>
        <taxon>Cyanobacteriota</taxon>
        <taxon>Cyanophyceae</taxon>
        <taxon>Nostocales</taxon>
        <taxon>Nostocaceae</taxon>
        <taxon>Nostoc</taxon>
    </lineage>
</organism>
<dbReference type="AlphaFoldDB" id="A0A367S314"/>
<dbReference type="Gene3D" id="3.40.50.10140">
    <property type="entry name" value="Toll/interleukin-1 receptor homology (TIR) domain"/>
    <property type="match status" value="1"/>
</dbReference>
<name>A0A367S314_9NOSO</name>
<sequence>MNEYISFPEPDRNHTVFIHCPLEPGHREHLCALTLAVIASGHGVKGDFQPHDQYNPRLHVLAQYISESKYSIHDCSFCQMTNTKASQYGRYNLPIELGMALAERHRIQRIYNRDSEKYFHEMFVCVRKNHAYHKILSGLIKLDDISLYNSTDELLQKAFQWLYHKDTSLKNNLRFEQVQQVWEIFKDKYKVKYCQNDGHGVNIEELSNDILNICKETDWWQYPEWMTNKYPYDVFLAHNSKDRETILKIKGRIENDFKLKTWIDIQEIPPGSPVTQQIEHAITRCKTIAIFFSQHDVGNWQFGEIAIAMARCFEKETTVIPVLLPNFGDKNQLPLFIRIFRWVEFSTVEDPLAIKELIWGITGKRS</sequence>
<evidence type="ECO:0000259" key="1">
    <source>
        <dbReference type="PROSITE" id="PS50104"/>
    </source>
</evidence>
<proteinExistence type="predicted"/>
<dbReference type="InterPro" id="IPR000157">
    <property type="entry name" value="TIR_dom"/>
</dbReference>
<comment type="caution">
    <text evidence="2">The sequence shown here is derived from an EMBL/GenBank/DDBJ whole genome shotgun (WGS) entry which is preliminary data.</text>
</comment>
<evidence type="ECO:0000313" key="3">
    <source>
        <dbReference type="Proteomes" id="UP000252107"/>
    </source>
</evidence>
<dbReference type="Pfam" id="PF13676">
    <property type="entry name" value="TIR_2"/>
    <property type="match status" value="1"/>
</dbReference>
<dbReference type="PROSITE" id="PS50104">
    <property type="entry name" value="TIR"/>
    <property type="match status" value="1"/>
</dbReference>
<dbReference type="EMBL" id="LXQD01000007">
    <property type="protein sequence ID" value="RCJ42403.1"/>
    <property type="molecule type" value="Genomic_DNA"/>
</dbReference>
<accession>A0A367S314</accession>
<protein>
    <recommendedName>
        <fullName evidence="1">TIR domain-containing protein</fullName>
    </recommendedName>
</protein>
<keyword evidence="3" id="KW-1185">Reference proteome</keyword>
<gene>
    <name evidence="2" type="ORF">A6770_34875</name>
</gene>
<dbReference type="Proteomes" id="UP000252107">
    <property type="component" value="Unassembled WGS sequence"/>
</dbReference>
<dbReference type="InterPro" id="IPR035897">
    <property type="entry name" value="Toll_tir_struct_dom_sf"/>
</dbReference>
<dbReference type="SUPFAM" id="SSF52200">
    <property type="entry name" value="Toll/Interleukin receptor TIR domain"/>
    <property type="match status" value="1"/>
</dbReference>
<evidence type="ECO:0000313" key="2">
    <source>
        <dbReference type="EMBL" id="RCJ42403.1"/>
    </source>
</evidence>
<feature type="domain" description="TIR" evidence="1">
    <location>
        <begin position="230"/>
        <end position="366"/>
    </location>
</feature>
<dbReference type="GO" id="GO:0007165">
    <property type="term" value="P:signal transduction"/>
    <property type="evidence" value="ECO:0007669"/>
    <property type="project" value="InterPro"/>
</dbReference>
<reference evidence="2" key="1">
    <citation type="submission" date="2016-04" db="EMBL/GenBank/DDBJ databases">
        <authorList>
            <person name="Tabuchi Yagui T.R."/>
        </authorList>
    </citation>
    <scope>NUCLEOTIDE SEQUENCE [LARGE SCALE GENOMIC DNA]</scope>
    <source>
        <strain evidence="2">NIES-26</strain>
    </source>
</reference>